<feature type="region of interest" description="Disordered" evidence="7">
    <location>
        <begin position="1461"/>
        <end position="1484"/>
    </location>
</feature>
<dbReference type="InterPro" id="IPR036028">
    <property type="entry name" value="SH3-like_dom_sf"/>
</dbReference>
<feature type="region of interest" description="Disordered" evidence="7">
    <location>
        <begin position="1573"/>
        <end position="1598"/>
    </location>
</feature>
<evidence type="ECO:0000313" key="13">
    <source>
        <dbReference type="EMBL" id="GAA5805404.1"/>
    </source>
</evidence>
<keyword evidence="2 6" id="KW-0547">Nucleotide-binding</keyword>
<evidence type="ECO:0000259" key="9">
    <source>
        <dbReference type="PROSITE" id="PS50009"/>
    </source>
</evidence>
<organism evidence="13 14">
    <name type="scientific">Helicostylum pulchrum</name>
    <dbReference type="NCBI Taxonomy" id="562976"/>
    <lineage>
        <taxon>Eukaryota</taxon>
        <taxon>Fungi</taxon>
        <taxon>Fungi incertae sedis</taxon>
        <taxon>Mucoromycota</taxon>
        <taxon>Mucoromycotina</taxon>
        <taxon>Mucoromycetes</taxon>
        <taxon>Mucorales</taxon>
        <taxon>Mucorineae</taxon>
        <taxon>Mucoraceae</taxon>
        <taxon>Helicostylum</taxon>
    </lineage>
</organism>
<feature type="domain" description="PIPK" evidence="12">
    <location>
        <begin position="937"/>
        <end position="1263"/>
    </location>
</feature>
<dbReference type="SMART" id="SM00330">
    <property type="entry name" value="PIPKc"/>
    <property type="match status" value="1"/>
</dbReference>
<dbReference type="InterPro" id="IPR001202">
    <property type="entry name" value="WW_dom"/>
</dbReference>
<dbReference type="Gene3D" id="2.30.30.40">
    <property type="entry name" value="SH3 Domains"/>
    <property type="match status" value="1"/>
</dbReference>
<feature type="region of interest" description="Disordered" evidence="7">
    <location>
        <begin position="215"/>
        <end position="239"/>
    </location>
</feature>
<feature type="compositionally biased region" description="Low complexity" evidence="7">
    <location>
        <begin position="502"/>
        <end position="512"/>
    </location>
</feature>
<reference evidence="13 14" key="1">
    <citation type="submission" date="2024-04" db="EMBL/GenBank/DDBJ databases">
        <title>genome sequences of Mucor flavus KT1a and Helicostylum pulchrum KT1b strains isolation_sourced from the surface of a dry-aged beef.</title>
        <authorList>
            <person name="Toyotome T."/>
            <person name="Hosono M."/>
            <person name="Torimaru M."/>
            <person name="Fukuda K."/>
            <person name="Mikami N."/>
        </authorList>
    </citation>
    <scope>NUCLEOTIDE SEQUENCE [LARGE SCALE GENOMIC DNA]</scope>
    <source>
        <strain evidence="13 14">KT1b</strain>
    </source>
</reference>
<feature type="compositionally biased region" description="Polar residues" evidence="7">
    <location>
        <begin position="1346"/>
        <end position="1377"/>
    </location>
</feature>
<evidence type="ECO:0000313" key="14">
    <source>
        <dbReference type="Proteomes" id="UP001476247"/>
    </source>
</evidence>
<dbReference type="InterPro" id="IPR027484">
    <property type="entry name" value="PInositol-4-P-5-kinase_N"/>
</dbReference>
<dbReference type="PROSITE" id="PS00720">
    <property type="entry name" value="RASGEF"/>
    <property type="match status" value="1"/>
</dbReference>
<dbReference type="SUPFAM" id="SSF56104">
    <property type="entry name" value="SAICAR synthase-like"/>
    <property type="match status" value="1"/>
</dbReference>
<dbReference type="InterPro" id="IPR001452">
    <property type="entry name" value="SH3_domain"/>
</dbReference>
<dbReference type="SUPFAM" id="SSF48366">
    <property type="entry name" value="Ras GEF"/>
    <property type="match status" value="1"/>
</dbReference>
<evidence type="ECO:0000259" key="8">
    <source>
        <dbReference type="PROSITE" id="PS50002"/>
    </source>
</evidence>
<dbReference type="CDD" id="cd00201">
    <property type="entry name" value="WW"/>
    <property type="match status" value="1"/>
</dbReference>
<feature type="compositionally biased region" description="Polar residues" evidence="7">
    <location>
        <begin position="2023"/>
        <end position="2042"/>
    </location>
</feature>
<feature type="region of interest" description="Disordered" evidence="7">
    <location>
        <begin position="1313"/>
        <end position="1414"/>
    </location>
</feature>
<accession>A0ABP9YEM2</accession>
<dbReference type="InterPro" id="IPR019804">
    <property type="entry name" value="Ras_G-nucl-exch_fac_CS"/>
</dbReference>
<keyword evidence="6" id="KW-0808">Transferase</keyword>
<dbReference type="PROSITE" id="PS50002">
    <property type="entry name" value="SH3"/>
    <property type="match status" value="1"/>
</dbReference>
<feature type="domain" description="N-terminal Ras-GEF" evidence="11">
    <location>
        <begin position="2080"/>
        <end position="2209"/>
    </location>
</feature>
<dbReference type="PANTHER" id="PTHR45748">
    <property type="entry name" value="1-PHOSPHATIDYLINOSITOL 3-PHOSPHATE 5-KINASE-RELATED"/>
    <property type="match status" value="1"/>
</dbReference>
<feature type="domain" description="Ras-GEF" evidence="9">
    <location>
        <begin position="2246"/>
        <end position="2480"/>
    </location>
</feature>
<evidence type="ECO:0000256" key="1">
    <source>
        <dbReference type="ARBA" id="ARBA00022443"/>
    </source>
</evidence>
<dbReference type="Pfam" id="PF00617">
    <property type="entry name" value="RasGEF"/>
    <property type="match status" value="1"/>
</dbReference>
<feature type="region of interest" description="Disordered" evidence="7">
    <location>
        <begin position="1952"/>
        <end position="2042"/>
    </location>
</feature>
<evidence type="ECO:0000259" key="10">
    <source>
        <dbReference type="PROSITE" id="PS50020"/>
    </source>
</evidence>
<evidence type="ECO:0000256" key="7">
    <source>
        <dbReference type="SAM" id="MobiDB-lite"/>
    </source>
</evidence>
<dbReference type="SMART" id="SM00456">
    <property type="entry name" value="WW"/>
    <property type="match status" value="2"/>
</dbReference>
<dbReference type="Gene3D" id="1.10.840.10">
    <property type="entry name" value="Ras guanine-nucleotide exchange factors catalytic domain"/>
    <property type="match status" value="1"/>
</dbReference>
<dbReference type="PROSITE" id="PS50212">
    <property type="entry name" value="RASGEF_NTER"/>
    <property type="match status" value="1"/>
</dbReference>
<dbReference type="SMART" id="SM00229">
    <property type="entry name" value="RasGEFN"/>
    <property type="match status" value="1"/>
</dbReference>
<feature type="compositionally biased region" description="Acidic residues" evidence="7">
    <location>
        <begin position="1471"/>
        <end position="1481"/>
    </location>
</feature>
<feature type="compositionally biased region" description="Low complexity" evidence="7">
    <location>
        <begin position="1573"/>
        <end position="1583"/>
    </location>
</feature>
<feature type="region of interest" description="Disordered" evidence="7">
    <location>
        <begin position="492"/>
        <end position="512"/>
    </location>
</feature>
<dbReference type="SMART" id="SM00147">
    <property type="entry name" value="RasGEF"/>
    <property type="match status" value="1"/>
</dbReference>
<dbReference type="PROSITE" id="PS51455">
    <property type="entry name" value="PIPK"/>
    <property type="match status" value="1"/>
</dbReference>
<dbReference type="CDD" id="cd06224">
    <property type="entry name" value="REM"/>
    <property type="match status" value="1"/>
</dbReference>
<feature type="compositionally biased region" description="Low complexity" evidence="7">
    <location>
        <begin position="2002"/>
        <end position="2022"/>
    </location>
</feature>
<evidence type="ECO:0000256" key="5">
    <source>
        <dbReference type="PROSITE-ProRule" id="PRU00192"/>
    </source>
</evidence>
<evidence type="ECO:0000256" key="4">
    <source>
        <dbReference type="PROSITE-ProRule" id="PRU00168"/>
    </source>
</evidence>
<keyword evidence="4" id="KW-0344">Guanine-nucleotide releasing factor</keyword>
<evidence type="ECO:0000256" key="6">
    <source>
        <dbReference type="PROSITE-ProRule" id="PRU00781"/>
    </source>
</evidence>
<dbReference type="InterPro" id="IPR044769">
    <property type="entry name" value="PIKfyve_PIPKc"/>
</dbReference>
<dbReference type="SMART" id="SM00326">
    <property type="entry name" value="SH3"/>
    <property type="match status" value="1"/>
</dbReference>
<feature type="domain" description="WW" evidence="10">
    <location>
        <begin position="1526"/>
        <end position="1559"/>
    </location>
</feature>
<gene>
    <name evidence="13" type="ORF">HPULCUR_010920</name>
</gene>
<dbReference type="CDD" id="cd00155">
    <property type="entry name" value="RasGEF"/>
    <property type="match status" value="1"/>
</dbReference>
<sequence length="2488" mass="283181">MTTKSNPTVVIPVFQEKTDTKRLSKPLPQNPLSLIDDSSRNHFLRLVNAWLMDLNIPVKPWCDVLYNIFISMSEKALNNSTEQKNKTIWIQTLTNNSPMDSKFLHNVFHGKQVTNEGFSIEFPIGGTIRIYGLDDEAISGKLMDLVQAIVYLTYSLYLESYVMRDSQVQLIISPPTFQKEKATTKLNLNVVDQHPSITKRSSGLFNWLKKLNPTNTISRSPSPSPPSIEGEKKTRSNPLTIKRGLSLNNISKWYQQPPSPAPNDLDCIQPNDPHRFFKLKQKIQNAAISTSPDCHFPYPALLNRLEVEEDDLILEQKKINSMHNEYDCSTPSTTRPAVPQRRRSSLISSFSSSLKRGDSITTTYIQLPQSITAYSSIRVSSLLADSQKGLEHLNLDTTSLSSFKQHQSITLGFTVYPIGCPDRPCLGPIMSKIDYFRYHAPQNTTTIFPNIDQTLGQMIRHWAQSSQSACQTHMDGQAQFIPGLMVETPLPLPNNSRPELVTDSSKSSDSSLLTLTSSSSFYVPKRQCGKFHGCNQRLLDHIYSFSHGIGRINVYSSMDETCLSADKDKITTWLSCSTCDAVTTPVVVSEKTDKFSFAKYLELIFYSSKLSSPQPFCQHTKISNKNIIIRCFHYNGITFKLAYEDAKYYELRVPRIQMAPSETVVFGGTQFEAPRMSVVTLKEWKHKSATQDVDLFFESVRAHLDLLNHYTKAEARRKQRGVQPDAADAKKCQAESKSLDGEIKALSKRLDTDHQSLLQILADTSINELNDFRRHFAIQSESIIQYLTEWQMTKCEEVSDAIAWDSPDYISKKTVHCFPGSSVLVREDEPTSIIAYTLSSNDYMQAILHDDVGTEFSDSGSIPSLSSSTESSTTEAAAQALDKKQFPQQSSDVIDGYYSSIERKYVSPSTGASTETASFRTMVIEVVKSSVVEAQMHNTKRLEDLKARLSPWTKKQQEEGELKRQKLTERTLKPLVAVQEQQQQETTEVKVASFFYENNTVKDTSKKNISPHIKHKFVHEGIEFTCIVYYAKEFEMLRKQCDINQLIVQSLYDRLVIKEMMNAWNVAEKDAFLKFAPKYFEHMKRSANEPSVLAKIFGFFTIRMKNTLDKKAPLFNLDVMVMEHLFYNQNIIKRFDFKGIQDRQVEEFRKQQKDTTLWDKDWINEYRTRLSVHEQSKAVLECAIANDTEFLSKCNIMDYSLLVGIDQDKYEMTVGIVDFIGAYTWYKKLESKSKSTLQPRKEVTVVPPDQYKQRFCREVGDYFIPVPGEYIEVLSQLDSGWWDGWCRGNRGWFPSNYVQIIDINPELVQEINFSNSGRTSPTSPTPFPPTQQHDDDSEEEARTINLIRNMNSGTNLTTSPINLSRPNSFTLPTSKHSNFIRRPPPPPLSQYQHQQQQHQRQQQQNIQQQQQNIHHIQQYQAPIYNDEDDNDDIETNLPEGWSLQVADDGLTKFYFNQQTGGLRWNHPGISDSEDEGDDSSSTEEYYQEKQLNHFDDYDFGKSPSIFNNTDYNQFPTPPPIKERTTVDLVAHWIKKTTPQGKVYYGNSITHETTWDYNEIDPETGHLKKNIIDTTANNTKTSETTQKDRSGDMSSSSSMSSLAMIGEEDAQMTWKSIAIEIAQSVQNLNKAVVRGESLDSFRQKIATVVDAVRLMLYSSRSLDKDAAHLQDIEIRDPHRNVLSTLAKLILSAKVVNDSGLDINGKVQRDAADVLNSVRKFVLICQTKHVRIEQVNPRLLLNSTNAITAVITPVNISGGEDLDEMTSTTNKRKSSTNSSSNTARAKYPLNQDLIVSLQTHAKQIVGSTDALCKASAYIHTLEEKQRQEEASEEQAYTLDQRARSNVVLLFQNLSTQIGNYLAILGDIDTNHIDPTQIQSLPKFRSNKQKLYNAVGLLFSAVQTLTDTQNDLTSSITAIETAVATVENSIEDIFSDIVQMVGERKIWLMRNDASMVTADGGGPRSPVNTYFETDTKKRPHRGSINDSDVNNEGSTPILSRIYNRQGSQQGLNPQQQAQQQQQQQQHRPSISNVTPSNLTRPTAESQALKRQFSFGHGIGSQDDKSQFWYLGYDYAEGDIVFTVDKSIKGGTLRALVERLTLHDFIDMSFIANFLLTYRSFCTTDEFVELLQERYNLAPPEELTPDELEIWTDKKQKLVRLRVFNVMKNWLENYYNDEDEFILNKLQFFANTVICDSSSFSAEQLNRLIRKRRELDANGGGLKKLIPNAMSGPMPIVPKNMQHIRLLDTDPLEVARQLTIMDFKLYSSIRPIECLGKAWSKDSSENAVNVKQSIDYCNQLTSWVTGSILSNKEAKKRVVVIKHWSQIANRCLEMNNYNTCMAILSAFDNSAIGRLKKTWELVSSRTSQSLAHIRKLMGSNRNFTEYREMIHSVNPPCIPFLGIYLQDLTFIEDGNPDLLKKSSSLINFAKQQKSAEVIREIKQFQSPPYIFHVVPEIQEFIKFQLETSRDVDFLYERSLELEPRVNVTDNAA</sequence>
<dbReference type="InterPro" id="IPR036964">
    <property type="entry name" value="RASGEF_cat_dom_sf"/>
</dbReference>
<name>A0ABP9YEM2_9FUNG</name>
<proteinExistence type="predicted"/>
<feature type="compositionally biased region" description="Low complexity" evidence="7">
    <location>
        <begin position="1390"/>
        <end position="1414"/>
    </location>
</feature>
<dbReference type="SUPFAM" id="SSF50044">
    <property type="entry name" value="SH3-domain"/>
    <property type="match status" value="1"/>
</dbReference>
<dbReference type="Pfam" id="PF25006">
    <property type="entry name" value="DUF7783"/>
    <property type="match status" value="1"/>
</dbReference>
<dbReference type="InterPro" id="IPR056685">
    <property type="entry name" value="DUF7783"/>
</dbReference>
<dbReference type="Gene3D" id="3.30.800.10">
    <property type="entry name" value="Phosphatidylinositol Phosphate Kinase II Beta"/>
    <property type="match status" value="1"/>
</dbReference>
<keyword evidence="1 5" id="KW-0728">SH3 domain</keyword>
<dbReference type="EMBL" id="BAABUJ010000045">
    <property type="protein sequence ID" value="GAA5805404.1"/>
    <property type="molecule type" value="Genomic_DNA"/>
</dbReference>
<dbReference type="CDD" id="cd17300">
    <property type="entry name" value="PIPKc_PIKfyve"/>
    <property type="match status" value="1"/>
</dbReference>
<evidence type="ECO:0000259" key="11">
    <source>
        <dbReference type="PROSITE" id="PS50212"/>
    </source>
</evidence>
<dbReference type="SUPFAM" id="SSF51045">
    <property type="entry name" value="WW domain"/>
    <property type="match status" value="1"/>
</dbReference>
<dbReference type="Gene3D" id="1.20.870.10">
    <property type="entry name" value="Son of sevenless (SoS) protein Chain: S domain 1"/>
    <property type="match status" value="1"/>
</dbReference>
<dbReference type="InterPro" id="IPR002498">
    <property type="entry name" value="PInositol-4-P-4/5-kinase_core"/>
</dbReference>
<keyword evidence="14" id="KW-1185">Reference proteome</keyword>
<dbReference type="InterPro" id="IPR036020">
    <property type="entry name" value="WW_dom_sf"/>
</dbReference>
<feature type="compositionally biased region" description="Polar residues" evidence="7">
    <location>
        <begin position="1981"/>
        <end position="1994"/>
    </location>
</feature>
<dbReference type="Gene3D" id="3.30.810.10">
    <property type="entry name" value="2-Layer Sandwich"/>
    <property type="match status" value="1"/>
</dbReference>
<dbReference type="InterPro" id="IPR001895">
    <property type="entry name" value="RASGEF_cat_dom"/>
</dbReference>
<dbReference type="Pfam" id="PF00618">
    <property type="entry name" value="RasGEF_N"/>
    <property type="match status" value="1"/>
</dbReference>
<evidence type="ECO:0000256" key="2">
    <source>
        <dbReference type="ARBA" id="ARBA00022741"/>
    </source>
</evidence>
<dbReference type="Pfam" id="PF01504">
    <property type="entry name" value="PIP5K"/>
    <property type="match status" value="2"/>
</dbReference>
<evidence type="ECO:0000259" key="12">
    <source>
        <dbReference type="PROSITE" id="PS51455"/>
    </source>
</evidence>
<feature type="domain" description="SH3" evidence="8">
    <location>
        <begin position="1232"/>
        <end position="1303"/>
    </location>
</feature>
<keyword evidence="6" id="KW-0418">Kinase</keyword>
<dbReference type="PROSITE" id="PS50020">
    <property type="entry name" value="WW_DOMAIN_2"/>
    <property type="match status" value="2"/>
</dbReference>
<feature type="region of interest" description="Disordered" evidence="7">
    <location>
        <begin position="1758"/>
        <end position="1781"/>
    </location>
</feature>
<dbReference type="Gene3D" id="2.20.70.10">
    <property type="match status" value="1"/>
</dbReference>
<protein>
    <recommendedName>
        <fullName evidence="15">HECT-type E3 ubiquitin transferase</fullName>
    </recommendedName>
</protein>
<dbReference type="InterPro" id="IPR000651">
    <property type="entry name" value="Ras-like_Gua-exchang_fac_N"/>
</dbReference>
<comment type="caution">
    <text evidence="13">The sequence shown here is derived from an EMBL/GenBank/DDBJ whole genome shotgun (WGS) entry which is preliminary data.</text>
</comment>
<evidence type="ECO:0008006" key="15">
    <source>
        <dbReference type="Google" id="ProtNLM"/>
    </source>
</evidence>
<dbReference type="PROSITE" id="PS50009">
    <property type="entry name" value="RASGEF_CAT"/>
    <property type="match status" value="1"/>
</dbReference>
<keyword evidence="3 6" id="KW-0067">ATP-binding</keyword>
<dbReference type="InterPro" id="IPR023578">
    <property type="entry name" value="Ras_GEF_dom_sf"/>
</dbReference>
<dbReference type="Proteomes" id="UP001476247">
    <property type="component" value="Unassembled WGS sequence"/>
</dbReference>
<evidence type="ECO:0000256" key="3">
    <source>
        <dbReference type="ARBA" id="ARBA00022840"/>
    </source>
</evidence>
<dbReference type="InterPro" id="IPR027483">
    <property type="entry name" value="PInositol-4-P-4/5-kinase_C_sf"/>
</dbReference>
<dbReference type="PANTHER" id="PTHR45748:SF7">
    <property type="entry name" value="1-PHOSPHATIDYLINOSITOL 3-PHOSPHATE 5-KINASE-RELATED"/>
    <property type="match status" value="1"/>
</dbReference>
<feature type="domain" description="WW" evidence="10">
    <location>
        <begin position="1435"/>
        <end position="1469"/>
    </location>
</feature>